<dbReference type="Proteomes" id="UP000801492">
    <property type="component" value="Unassembled WGS sequence"/>
</dbReference>
<accession>A0A8K0CFH0</accession>
<evidence type="ECO:0000313" key="2">
    <source>
        <dbReference type="EMBL" id="KAF2886370.1"/>
    </source>
</evidence>
<dbReference type="AlphaFoldDB" id="A0A8K0CFH0"/>
<reference evidence="2" key="1">
    <citation type="submission" date="2019-08" db="EMBL/GenBank/DDBJ databases">
        <title>The genome of the North American firefly Photinus pyralis.</title>
        <authorList>
            <consortium name="Photinus pyralis genome working group"/>
            <person name="Fallon T.R."/>
            <person name="Sander Lower S.E."/>
            <person name="Weng J.-K."/>
        </authorList>
    </citation>
    <scope>NUCLEOTIDE SEQUENCE</scope>
    <source>
        <strain evidence="2">TRF0915ILg1</strain>
        <tissue evidence="2">Whole body</tissue>
    </source>
</reference>
<protein>
    <submittedName>
        <fullName evidence="2">Uncharacterized protein</fullName>
    </submittedName>
</protein>
<dbReference type="EMBL" id="VTPC01087918">
    <property type="protein sequence ID" value="KAF2886370.1"/>
    <property type="molecule type" value="Genomic_DNA"/>
</dbReference>
<evidence type="ECO:0000313" key="3">
    <source>
        <dbReference type="Proteomes" id="UP000801492"/>
    </source>
</evidence>
<gene>
    <name evidence="2" type="ORF">ILUMI_19803</name>
</gene>
<organism evidence="2 3">
    <name type="scientific">Ignelater luminosus</name>
    <name type="common">Cucubano</name>
    <name type="synonym">Pyrophorus luminosus</name>
    <dbReference type="NCBI Taxonomy" id="2038154"/>
    <lineage>
        <taxon>Eukaryota</taxon>
        <taxon>Metazoa</taxon>
        <taxon>Ecdysozoa</taxon>
        <taxon>Arthropoda</taxon>
        <taxon>Hexapoda</taxon>
        <taxon>Insecta</taxon>
        <taxon>Pterygota</taxon>
        <taxon>Neoptera</taxon>
        <taxon>Endopterygota</taxon>
        <taxon>Coleoptera</taxon>
        <taxon>Polyphaga</taxon>
        <taxon>Elateriformia</taxon>
        <taxon>Elateroidea</taxon>
        <taxon>Elateridae</taxon>
        <taxon>Agrypninae</taxon>
        <taxon>Pyrophorini</taxon>
        <taxon>Ignelater</taxon>
    </lineage>
</organism>
<feature type="region of interest" description="Disordered" evidence="1">
    <location>
        <begin position="120"/>
        <end position="161"/>
    </location>
</feature>
<dbReference type="OrthoDB" id="6775047at2759"/>
<name>A0A8K0CFH0_IGNLU</name>
<comment type="caution">
    <text evidence="2">The sequence shown here is derived from an EMBL/GenBank/DDBJ whole genome shotgun (WGS) entry which is preliminary data.</text>
</comment>
<evidence type="ECO:0000256" key="1">
    <source>
        <dbReference type="SAM" id="MobiDB-lite"/>
    </source>
</evidence>
<keyword evidence="3" id="KW-1185">Reference proteome</keyword>
<proteinExistence type="predicted"/>
<feature type="compositionally biased region" description="Basic residues" evidence="1">
    <location>
        <begin position="149"/>
        <end position="161"/>
    </location>
</feature>
<sequence>MQQSNVAFYGPVKTAYWKECDLFIKAHASVVASIFNKTYYDTATIQKEASGLTASGIMLIDPTVFGEHFLASDYLLRTSAQKQSTTVLPSKFTNPLPESSNILTASKTILSPLPLPTATKARKRANTKQHSAILTATPLKADLENKEKKEKRKTVKRQQEN</sequence>